<dbReference type="PANTHER" id="PTHR48050:SF13">
    <property type="entry name" value="STEROL 3-BETA-GLUCOSYLTRANSFERASE UGT80A2"/>
    <property type="match status" value="1"/>
</dbReference>
<keyword evidence="1 3" id="KW-0808">Transferase</keyword>
<dbReference type="CDD" id="cd03784">
    <property type="entry name" value="GT1_Gtf-like"/>
    <property type="match status" value="1"/>
</dbReference>
<organism evidence="3 4">
    <name type="scientific">Streptomyces broussonetiae</name>
    <dbReference type="NCBI Taxonomy" id="2686304"/>
    <lineage>
        <taxon>Bacteria</taxon>
        <taxon>Bacillati</taxon>
        <taxon>Actinomycetota</taxon>
        <taxon>Actinomycetes</taxon>
        <taxon>Kitasatosporales</taxon>
        <taxon>Streptomycetaceae</taxon>
        <taxon>Streptomyces</taxon>
    </lineage>
</organism>
<dbReference type="SUPFAM" id="SSF53756">
    <property type="entry name" value="UDP-Glycosyltransferase/glycogen phosphorylase"/>
    <property type="match status" value="1"/>
</dbReference>
<dbReference type="RefSeq" id="WP_158917648.1">
    <property type="nucleotide sequence ID" value="NZ_CP047020.1"/>
</dbReference>
<accession>A0A6I6MQG2</accession>
<reference evidence="3 4" key="1">
    <citation type="submission" date="2019-12" db="EMBL/GenBank/DDBJ databases">
        <title>Streptomyces sp. strain T44 isolated from rhizosphere soil of Broussonetia papyrifera.</title>
        <authorList>
            <person name="Mo P."/>
        </authorList>
    </citation>
    <scope>NUCLEOTIDE SEQUENCE [LARGE SCALE GENOMIC DNA]</scope>
    <source>
        <strain evidence="3 4">T44</strain>
    </source>
</reference>
<evidence type="ECO:0000313" key="4">
    <source>
        <dbReference type="Proteomes" id="UP000436138"/>
    </source>
</evidence>
<dbReference type="GO" id="GO:0008194">
    <property type="term" value="F:UDP-glycosyltransferase activity"/>
    <property type="evidence" value="ECO:0007669"/>
    <property type="project" value="InterPro"/>
</dbReference>
<protein>
    <submittedName>
        <fullName evidence="3">Glycosyltransferase</fullName>
    </submittedName>
</protein>
<dbReference type="InterPro" id="IPR002213">
    <property type="entry name" value="UDP_glucos_trans"/>
</dbReference>
<proteinExistence type="predicted"/>
<dbReference type="Pfam" id="PF06722">
    <property type="entry name" value="EryCIII-like_C"/>
    <property type="match status" value="1"/>
</dbReference>
<dbReference type="EMBL" id="CP047020">
    <property type="protein sequence ID" value="QHA02543.1"/>
    <property type="molecule type" value="Genomic_DNA"/>
</dbReference>
<dbReference type="GO" id="GO:0016758">
    <property type="term" value="F:hexosyltransferase activity"/>
    <property type="evidence" value="ECO:0007669"/>
    <property type="project" value="UniProtKB-ARBA"/>
</dbReference>
<keyword evidence="4" id="KW-1185">Reference proteome</keyword>
<dbReference type="InterPro" id="IPR010610">
    <property type="entry name" value="EryCIII-like_C"/>
</dbReference>
<evidence type="ECO:0000259" key="2">
    <source>
        <dbReference type="Pfam" id="PF06722"/>
    </source>
</evidence>
<dbReference type="PANTHER" id="PTHR48050">
    <property type="entry name" value="STEROL 3-BETA-GLUCOSYLTRANSFERASE"/>
    <property type="match status" value="1"/>
</dbReference>
<dbReference type="AlphaFoldDB" id="A0A6I6MQG2"/>
<dbReference type="InterPro" id="IPR050426">
    <property type="entry name" value="Glycosyltransferase_28"/>
</dbReference>
<gene>
    <name evidence="3" type="ORF">GQF42_03875</name>
</gene>
<feature type="domain" description="Erythromycin biosynthesis protein CIII-like C-terminal" evidence="2">
    <location>
        <begin position="236"/>
        <end position="372"/>
    </location>
</feature>
<dbReference type="GO" id="GO:0017000">
    <property type="term" value="P:antibiotic biosynthetic process"/>
    <property type="evidence" value="ECO:0007669"/>
    <property type="project" value="UniProtKB-ARBA"/>
</dbReference>
<evidence type="ECO:0000313" key="3">
    <source>
        <dbReference type="EMBL" id="QHA02543.1"/>
    </source>
</evidence>
<name>A0A6I6MQG2_9ACTN</name>
<dbReference type="Proteomes" id="UP000436138">
    <property type="component" value="Chromosome"/>
</dbReference>
<evidence type="ECO:0000256" key="1">
    <source>
        <dbReference type="ARBA" id="ARBA00022679"/>
    </source>
</evidence>
<dbReference type="KEGG" id="sbro:GQF42_03875"/>
<dbReference type="Gene3D" id="3.40.50.2000">
    <property type="entry name" value="Glycogen Phosphorylase B"/>
    <property type="match status" value="2"/>
</dbReference>
<sequence length="378" mass="40309">MRVLVTVTGSPSHVNAVLPLVSALVAVRHHVLVAAPARLLGLFDGLPLRREPLLADPLARFTPQPDGPPERRALDLFAGPHLVDSYRTLLPVARAFAPALVIRDGGEFTGYLVAETLGLPHLAAPSGAANYLDPVVLQPQLNQRRAALGLPAEDDPDALHRHGRLDCMPPEFSFARHRTGRFYRYRQPSEIDPGEVLPDWVPELPSDRPLVLASIGTVLPSVPAAVVDAPGLLNAVVAGLAELDCQAVVATGGVRVDHPPTTGRVRLVDVVPQPLLLRCTQLLLTHGGYNSIREAVGAGVPMAVLPAFGDQPANADRVQELGLGRRIPSPDETAAVCHQVLNDTEVTARIRRAQRRMLCLPPLQAVVGDLEKVASGGA</sequence>